<evidence type="ECO:0000256" key="9">
    <source>
        <dbReference type="RuleBase" id="RU910715"/>
    </source>
</evidence>
<evidence type="ECO:0000256" key="4">
    <source>
        <dbReference type="ARBA" id="ARBA00022597"/>
    </source>
</evidence>
<feature type="transmembrane region" description="Helical" evidence="9">
    <location>
        <begin position="65"/>
        <end position="87"/>
    </location>
</feature>
<evidence type="ECO:0000256" key="1">
    <source>
        <dbReference type="ARBA" id="ARBA00004127"/>
    </source>
</evidence>
<dbReference type="GO" id="GO:0051260">
    <property type="term" value="P:protein homooligomerization"/>
    <property type="evidence" value="ECO:0007669"/>
    <property type="project" value="UniProtKB-ARBA"/>
</dbReference>
<dbReference type="PANTHER" id="PTHR10791:SF120">
    <property type="entry name" value="BIDIRECTIONAL SUGAR TRANSPORTER SWEET17"/>
    <property type="match status" value="1"/>
</dbReference>
<dbReference type="Pfam" id="PF03083">
    <property type="entry name" value="MtN3_slv"/>
    <property type="match status" value="2"/>
</dbReference>
<comment type="caution">
    <text evidence="9">Lacks conserved residue(s) required for the propagation of feature annotation.</text>
</comment>
<keyword evidence="4 9" id="KW-0762">Sugar transport</keyword>
<evidence type="ECO:0000313" key="11">
    <source>
        <dbReference type="Proteomes" id="UP001153555"/>
    </source>
</evidence>
<dbReference type="FunFam" id="1.20.1280.290:FF:000002">
    <property type="entry name" value="Bidirectional sugar transporter SWEET"/>
    <property type="match status" value="1"/>
</dbReference>
<dbReference type="FunFam" id="1.20.1280.290:FF:000001">
    <property type="entry name" value="Bidirectional sugar transporter SWEET"/>
    <property type="match status" value="1"/>
</dbReference>
<comment type="caution">
    <text evidence="10">The sequence shown here is derived from an EMBL/GenBank/DDBJ whole genome shotgun (WGS) entry which is preliminary data.</text>
</comment>
<feature type="transmembrane region" description="Helical" evidence="9">
    <location>
        <begin position="159"/>
        <end position="181"/>
    </location>
</feature>
<evidence type="ECO:0000256" key="2">
    <source>
        <dbReference type="ARBA" id="ARBA00007809"/>
    </source>
</evidence>
<feature type="transmembrane region" description="Helical" evidence="9">
    <location>
        <begin position="6"/>
        <end position="30"/>
    </location>
</feature>
<dbReference type="GO" id="GO:0051119">
    <property type="term" value="F:sugar transmembrane transporter activity"/>
    <property type="evidence" value="ECO:0007669"/>
    <property type="project" value="InterPro"/>
</dbReference>
<dbReference type="OrthoDB" id="409725at2759"/>
<comment type="function">
    <text evidence="9">Mediates both low-affinity uptake and efflux of sugar across the membrane.</text>
</comment>
<comment type="similarity">
    <text evidence="2 9">Belongs to the SWEET sugar transporter family.</text>
</comment>
<evidence type="ECO:0000313" key="10">
    <source>
        <dbReference type="EMBL" id="CAA0815598.1"/>
    </source>
</evidence>
<feature type="transmembrane region" description="Helical" evidence="9">
    <location>
        <begin position="126"/>
        <end position="147"/>
    </location>
</feature>
<evidence type="ECO:0000256" key="5">
    <source>
        <dbReference type="ARBA" id="ARBA00022692"/>
    </source>
</evidence>
<accession>A0A9N7MXX7</accession>
<dbReference type="GO" id="GO:0016020">
    <property type="term" value="C:membrane"/>
    <property type="evidence" value="ECO:0007669"/>
    <property type="project" value="InterPro"/>
</dbReference>
<gene>
    <name evidence="10" type="ORF">SHERM_15610</name>
</gene>
<reference evidence="10" key="1">
    <citation type="submission" date="2019-12" db="EMBL/GenBank/DDBJ databases">
        <authorList>
            <person name="Scholes J."/>
        </authorList>
    </citation>
    <scope>NUCLEOTIDE SEQUENCE</scope>
</reference>
<feature type="transmembrane region" description="Helical" evidence="9">
    <location>
        <begin position="187"/>
        <end position="208"/>
    </location>
</feature>
<feature type="transmembrane region" description="Helical" evidence="9">
    <location>
        <begin position="99"/>
        <end position="120"/>
    </location>
</feature>
<comment type="subcellular location">
    <subcellularLocation>
        <location evidence="1">Endomembrane system</location>
        <topology evidence="1">Multi-pass membrane protein</topology>
    </subcellularLocation>
</comment>
<sequence length="237" mass="26538">MENLIFIIGVIGNIISVLMFLSPVKTFLRIVKNRSTEEFESLPYVCTLLNSSLWTYYGIIKPESYLVATVNGFGVVAQLVYIALFLLFAPPRQRVRTAIMFAVVNVLFFGAALVVTYLLLNEDIRIDAIGLMSSAFNIIMYASPLAAMKSVVTSKSVEYMPFLLSFCFFLNGGVWSFYAFLQRDWFLGVPNGIGLALGTLQLVLYAMYTNYKPSKLQKADFEDTSQNEPLISASQQC</sequence>
<evidence type="ECO:0000256" key="8">
    <source>
        <dbReference type="ARBA" id="ARBA00023136"/>
    </source>
</evidence>
<organism evidence="10 11">
    <name type="scientific">Striga hermonthica</name>
    <name type="common">Purple witchweed</name>
    <name type="synonym">Buchnera hermonthica</name>
    <dbReference type="NCBI Taxonomy" id="68872"/>
    <lineage>
        <taxon>Eukaryota</taxon>
        <taxon>Viridiplantae</taxon>
        <taxon>Streptophyta</taxon>
        <taxon>Embryophyta</taxon>
        <taxon>Tracheophyta</taxon>
        <taxon>Spermatophyta</taxon>
        <taxon>Magnoliopsida</taxon>
        <taxon>eudicotyledons</taxon>
        <taxon>Gunneridae</taxon>
        <taxon>Pentapetalae</taxon>
        <taxon>asterids</taxon>
        <taxon>lamiids</taxon>
        <taxon>Lamiales</taxon>
        <taxon>Orobanchaceae</taxon>
        <taxon>Buchnereae</taxon>
        <taxon>Striga</taxon>
    </lineage>
</organism>
<protein>
    <recommendedName>
        <fullName evidence="9">Bidirectional sugar transporter SWEET</fullName>
    </recommendedName>
</protein>
<keyword evidence="11" id="KW-1185">Reference proteome</keyword>
<keyword evidence="8 9" id="KW-0472">Membrane</keyword>
<name>A0A9N7MXX7_STRHE</name>
<proteinExistence type="inferred from homology"/>
<keyword evidence="5 9" id="KW-0812">Transmembrane</keyword>
<dbReference type="Gene3D" id="1.20.1280.290">
    <property type="match status" value="2"/>
</dbReference>
<evidence type="ECO:0000256" key="6">
    <source>
        <dbReference type="ARBA" id="ARBA00022737"/>
    </source>
</evidence>
<keyword evidence="7 9" id="KW-1133">Transmembrane helix</keyword>
<dbReference type="Proteomes" id="UP001153555">
    <property type="component" value="Unassembled WGS sequence"/>
</dbReference>
<dbReference type="EMBL" id="CACSLK010012531">
    <property type="protein sequence ID" value="CAA0815598.1"/>
    <property type="molecule type" value="Genomic_DNA"/>
</dbReference>
<keyword evidence="3 9" id="KW-0813">Transport</keyword>
<dbReference type="InterPro" id="IPR004316">
    <property type="entry name" value="SWEET_rpt"/>
</dbReference>
<evidence type="ECO:0000256" key="7">
    <source>
        <dbReference type="ARBA" id="ARBA00022989"/>
    </source>
</evidence>
<dbReference type="PANTHER" id="PTHR10791">
    <property type="entry name" value="RAG1-ACTIVATING PROTEIN 1"/>
    <property type="match status" value="1"/>
</dbReference>
<dbReference type="AlphaFoldDB" id="A0A9N7MXX7"/>
<dbReference type="GO" id="GO:0012505">
    <property type="term" value="C:endomembrane system"/>
    <property type="evidence" value="ECO:0007669"/>
    <property type="project" value="UniProtKB-SubCell"/>
</dbReference>
<keyword evidence="6" id="KW-0677">Repeat</keyword>
<evidence type="ECO:0000256" key="3">
    <source>
        <dbReference type="ARBA" id="ARBA00022448"/>
    </source>
</evidence>
<dbReference type="InterPro" id="IPR047664">
    <property type="entry name" value="SWEET"/>
</dbReference>